<feature type="chain" id="PRO_5015030878" evidence="1">
    <location>
        <begin position="22"/>
        <end position="173"/>
    </location>
</feature>
<sequence length="173" mass="18949">MYFNTLTILSFTILLVAITEALDIPATIKTIYEKHNCLRKPHGAGPLSVDKALEAQAQAYASKLAKDDKGLKHSKSNGKYGENLAWGSNENSAVDSPKYWYDEIKFYNFKKQGFGMKTGHFTQVVWKGSKSVGCGIAQSSKGTYTVCQYKPAGNFRGAFEKNVSPSTSGEPSC</sequence>
<dbReference type="RefSeq" id="XP_024508922.1">
    <property type="nucleotide sequence ID" value="XM_024643232.1"/>
</dbReference>
<dbReference type="Proteomes" id="UP000035682">
    <property type="component" value="Unplaced"/>
</dbReference>
<dbReference type="WBParaSite" id="SRAE_2000437000.1">
    <property type="protein sequence ID" value="SRAE_2000437000.1"/>
    <property type="gene ID" value="WBGene00264601"/>
</dbReference>
<evidence type="ECO:0000313" key="6">
    <source>
        <dbReference type="WormBase" id="SRAE_2000437000"/>
    </source>
</evidence>
<evidence type="ECO:0000313" key="5">
    <source>
        <dbReference type="WBParaSite" id="SRAE_2000437000.1"/>
    </source>
</evidence>
<dbReference type="EMBL" id="LN609529">
    <property type="protein sequence ID" value="CEF69723.1"/>
    <property type="molecule type" value="Genomic_DNA"/>
</dbReference>
<dbReference type="Pfam" id="PF00188">
    <property type="entry name" value="CAP"/>
    <property type="match status" value="1"/>
</dbReference>
<evidence type="ECO:0000313" key="4">
    <source>
        <dbReference type="Proteomes" id="UP000035682"/>
    </source>
</evidence>
<dbReference type="PANTHER" id="PTHR10334">
    <property type="entry name" value="CYSTEINE-RICH SECRETORY PROTEIN-RELATED"/>
    <property type="match status" value="1"/>
</dbReference>
<dbReference type="OrthoDB" id="337038at2759"/>
<accession>A0A090LJ45</accession>
<feature type="domain" description="SCP" evidence="2">
    <location>
        <begin position="26"/>
        <end position="157"/>
    </location>
</feature>
<evidence type="ECO:0000313" key="3">
    <source>
        <dbReference type="EMBL" id="CEF69723.1"/>
    </source>
</evidence>
<dbReference type="WormBase" id="SRAE_2000437000">
    <property type="protein sequence ID" value="SRP10912"/>
    <property type="gene ID" value="WBGene00264601"/>
</dbReference>
<dbReference type="eggNOG" id="KOG3017">
    <property type="taxonomic scope" value="Eukaryota"/>
</dbReference>
<name>A0A090LJ45_STRRB</name>
<dbReference type="GeneID" id="36382094"/>
<evidence type="ECO:0000256" key="1">
    <source>
        <dbReference type="SAM" id="SignalP"/>
    </source>
</evidence>
<dbReference type="PRINTS" id="PR00837">
    <property type="entry name" value="V5TPXLIKE"/>
</dbReference>
<evidence type="ECO:0000259" key="2">
    <source>
        <dbReference type="SMART" id="SM00198"/>
    </source>
</evidence>
<dbReference type="GO" id="GO:0005576">
    <property type="term" value="C:extracellular region"/>
    <property type="evidence" value="ECO:0007669"/>
    <property type="project" value="InterPro"/>
</dbReference>
<dbReference type="PROSITE" id="PS01009">
    <property type="entry name" value="CRISP_1"/>
    <property type="match status" value="1"/>
</dbReference>
<dbReference type="OMA" id="YASNTCI"/>
<dbReference type="InterPro" id="IPR034113">
    <property type="entry name" value="SCP_GAPR1-like"/>
</dbReference>
<proteinExistence type="predicted"/>
<dbReference type="STRING" id="34506.A0A090LJ45"/>
<dbReference type="Gene3D" id="3.40.33.10">
    <property type="entry name" value="CAP"/>
    <property type="match status" value="1"/>
</dbReference>
<dbReference type="CTD" id="36382094"/>
<dbReference type="InterPro" id="IPR001283">
    <property type="entry name" value="CRISP-related"/>
</dbReference>
<dbReference type="PRINTS" id="PR00838">
    <property type="entry name" value="V5ALLERGEN"/>
</dbReference>
<dbReference type="InterPro" id="IPR018244">
    <property type="entry name" value="Allrgn_V5/Tpx1_CS"/>
</dbReference>
<dbReference type="InterPro" id="IPR014044">
    <property type="entry name" value="CAP_dom"/>
</dbReference>
<reference evidence="3 4" key="1">
    <citation type="submission" date="2014-09" db="EMBL/GenBank/DDBJ databases">
        <authorList>
            <person name="Martin A.A."/>
        </authorList>
    </citation>
    <scope>NUCLEOTIDE SEQUENCE</scope>
    <source>
        <strain evidence="4">ED321</strain>
        <strain evidence="3">ED321 Heterogonic</strain>
    </source>
</reference>
<dbReference type="InterPro" id="IPR035940">
    <property type="entry name" value="CAP_sf"/>
</dbReference>
<organism evidence="3">
    <name type="scientific">Strongyloides ratti</name>
    <name type="common">Parasitic roundworm</name>
    <dbReference type="NCBI Taxonomy" id="34506"/>
    <lineage>
        <taxon>Eukaryota</taxon>
        <taxon>Metazoa</taxon>
        <taxon>Ecdysozoa</taxon>
        <taxon>Nematoda</taxon>
        <taxon>Chromadorea</taxon>
        <taxon>Rhabditida</taxon>
        <taxon>Tylenchina</taxon>
        <taxon>Panagrolaimomorpha</taxon>
        <taxon>Strongyloidoidea</taxon>
        <taxon>Strongyloididae</taxon>
        <taxon>Strongyloides</taxon>
    </lineage>
</organism>
<keyword evidence="1" id="KW-0732">Signal</keyword>
<protein>
    <submittedName>
        <fullName evidence="3 5">CAP domain-containing protein</fullName>
    </submittedName>
</protein>
<gene>
    <name evidence="3 5 6" type="ORF">SRAE_2000437000</name>
</gene>
<dbReference type="SUPFAM" id="SSF55797">
    <property type="entry name" value="PR-1-like"/>
    <property type="match status" value="1"/>
</dbReference>
<dbReference type="SMART" id="SM00198">
    <property type="entry name" value="SCP"/>
    <property type="match status" value="1"/>
</dbReference>
<keyword evidence="4" id="KW-1185">Reference proteome</keyword>
<dbReference type="CDD" id="cd05382">
    <property type="entry name" value="CAP_GAPR1-like"/>
    <property type="match status" value="1"/>
</dbReference>
<feature type="signal peptide" evidence="1">
    <location>
        <begin position="1"/>
        <end position="21"/>
    </location>
</feature>
<dbReference type="AlphaFoldDB" id="A0A090LJ45"/>
<dbReference type="FunFam" id="3.40.33.10:FF:000002">
    <property type="entry name" value="Golgi-associated plant pathogenesis-related protein 1"/>
    <property type="match status" value="1"/>
</dbReference>
<dbReference type="InterPro" id="IPR002413">
    <property type="entry name" value="V5_allergen-like"/>
</dbReference>
<reference evidence="5" key="2">
    <citation type="submission" date="2020-12" db="UniProtKB">
        <authorList>
            <consortium name="WormBaseParasite"/>
        </authorList>
    </citation>
    <scope>IDENTIFICATION</scope>
</reference>